<dbReference type="InterPro" id="IPR036188">
    <property type="entry name" value="FAD/NAD-bd_sf"/>
</dbReference>
<accession>A0A6G6UXT9</accession>
<dbReference type="AlphaFoldDB" id="A0A6G6UXT9"/>
<name>A0A6G6UXT9_9PSED</name>
<dbReference type="GO" id="GO:0016491">
    <property type="term" value="F:oxidoreductase activity"/>
    <property type="evidence" value="ECO:0007669"/>
    <property type="project" value="UniProtKB-KW"/>
</dbReference>
<keyword evidence="1" id="KW-0560">Oxidoreductase</keyword>
<dbReference type="Gene3D" id="3.30.9.10">
    <property type="entry name" value="D-Amino Acid Oxidase, subunit A, domain 2"/>
    <property type="match status" value="1"/>
</dbReference>
<dbReference type="EMBL" id="WEIK01000001">
    <property type="protein sequence ID" value="MVF48148.1"/>
    <property type="molecule type" value="Genomic_DNA"/>
</dbReference>
<dbReference type="PANTHER" id="PTHR13847:SF285">
    <property type="entry name" value="FAD DEPENDENT OXIDOREDUCTASE DOMAIN-CONTAINING PROTEIN"/>
    <property type="match status" value="1"/>
</dbReference>
<evidence type="ECO:0000313" key="3">
    <source>
        <dbReference type="EMBL" id="MVF48148.1"/>
    </source>
</evidence>
<dbReference type="SUPFAM" id="SSF51905">
    <property type="entry name" value="FAD/NAD(P)-binding domain"/>
    <property type="match status" value="1"/>
</dbReference>
<evidence type="ECO:0000313" key="4">
    <source>
        <dbReference type="Proteomes" id="UP000440965"/>
    </source>
</evidence>
<dbReference type="PANTHER" id="PTHR13847">
    <property type="entry name" value="SARCOSINE DEHYDROGENASE-RELATED"/>
    <property type="match status" value="1"/>
</dbReference>
<dbReference type="GO" id="GO:0005737">
    <property type="term" value="C:cytoplasm"/>
    <property type="evidence" value="ECO:0007669"/>
    <property type="project" value="TreeGrafter"/>
</dbReference>
<proteinExistence type="predicted"/>
<gene>
    <name evidence="3" type="ORF">F9Z43_02070</name>
</gene>
<dbReference type="Pfam" id="PF01266">
    <property type="entry name" value="DAO"/>
    <property type="match status" value="1"/>
</dbReference>
<comment type="caution">
    <text evidence="3">The sequence shown here is derived from an EMBL/GenBank/DDBJ whole genome shotgun (WGS) entry which is preliminary data.</text>
</comment>
<sequence>MYRGFWYAQALDLDSDLAPALQDSIDADVCIVGGGFLGLWSAIRLKQAHPEKTIVIVERDRCGSGASGRNGGVATNWWGKYLSVRTICGDIEARRICEAAESAIDEIGSFCQQHGIDAQYRKDGWLWTATNQRQMNAWRVLTDGLQKLDVNPFQALDRQTIRGRVGSPLVLGGIFDPNAATVQPAMLARGLRRVALKLGVHIFEKSPFTHLVRGKRPVVHTAKGHVKANHVVLALNAWGAQFPELRRMIAIMSSDMVATAPVKARLDAIGFSGGECMTDSRTVLNYWRNTPDGRVVFGKPLGQFAFAGRIGNLYEKPSPAADKVAAELRRLYPQLQDVPVVSSWTGPIDRAMKGLPNFGYLDQHQTVSYGIGFSGNGVATTVFASRIIKSLATHANDEWANCGLVNQKMKLLPPEPLRFFGAHLVRDALVRKESLEDHDQDAGFITRQLVGMAPAGYVPAQKKQGQ</sequence>
<organism evidence="3 4">
    <name type="scientific">Pseudomonas monteilii</name>
    <dbReference type="NCBI Taxonomy" id="76759"/>
    <lineage>
        <taxon>Bacteria</taxon>
        <taxon>Pseudomonadati</taxon>
        <taxon>Pseudomonadota</taxon>
        <taxon>Gammaproteobacteria</taxon>
        <taxon>Pseudomonadales</taxon>
        <taxon>Pseudomonadaceae</taxon>
        <taxon>Pseudomonas</taxon>
    </lineage>
</organism>
<evidence type="ECO:0000256" key="1">
    <source>
        <dbReference type="ARBA" id="ARBA00023002"/>
    </source>
</evidence>
<dbReference type="Gene3D" id="3.50.50.60">
    <property type="entry name" value="FAD/NAD(P)-binding domain"/>
    <property type="match status" value="1"/>
</dbReference>
<reference evidence="3 4" key="1">
    <citation type="submission" date="2019-10" db="EMBL/GenBank/DDBJ databases">
        <title>XDR Pseudomonas monteilii producing IMP-16 from LCR.</title>
        <authorList>
            <person name="Ballaben A."/>
            <person name="Doi Y."/>
        </authorList>
    </citation>
    <scope>NUCLEOTIDE SEQUENCE [LARGE SCALE GENOMIC DNA]</scope>
    <source>
        <strain evidence="3 4">597/14</strain>
    </source>
</reference>
<feature type="domain" description="FAD dependent oxidoreductase" evidence="2">
    <location>
        <begin position="28"/>
        <end position="388"/>
    </location>
</feature>
<protein>
    <submittedName>
        <fullName evidence="3">FAD-dependent oxidoreductase</fullName>
    </submittedName>
</protein>
<dbReference type="InterPro" id="IPR006076">
    <property type="entry name" value="FAD-dep_OxRdtase"/>
</dbReference>
<dbReference type="Proteomes" id="UP000440965">
    <property type="component" value="Unassembled WGS sequence"/>
</dbReference>
<dbReference type="RefSeq" id="WP_156866787.1">
    <property type="nucleotide sequence ID" value="NZ_CP043395.1"/>
</dbReference>
<evidence type="ECO:0000259" key="2">
    <source>
        <dbReference type="Pfam" id="PF01266"/>
    </source>
</evidence>